<name>A0ABY4SQV9_9CAUL</name>
<feature type="domain" description="VOC" evidence="1">
    <location>
        <begin position="3"/>
        <end position="112"/>
    </location>
</feature>
<dbReference type="SUPFAM" id="SSF54593">
    <property type="entry name" value="Glyoxalase/Bleomycin resistance protein/Dihydroxybiphenyl dioxygenase"/>
    <property type="match status" value="1"/>
</dbReference>
<dbReference type="Gene3D" id="3.30.720.110">
    <property type="match status" value="1"/>
</dbReference>
<organism evidence="2 3">
    <name type="scientific">Brevundimonas albigilva</name>
    <dbReference type="NCBI Taxonomy" id="1312364"/>
    <lineage>
        <taxon>Bacteria</taxon>
        <taxon>Pseudomonadati</taxon>
        <taxon>Pseudomonadota</taxon>
        <taxon>Alphaproteobacteria</taxon>
        <taxon>Caulobacterales</taxon>
        <taxon>Caulobacteraceae</taxon>
        <taxon>Brevundimonas</taxon>
    </lineage>
</organism>
<proteinExistence type="predicted"/>
<dbReference type="RefSeq" id="WP_249751086.1">
    <property type="nucleotide sequence ID" value="NZ_CP097298.1"/>
</dbReference>
<evidence type="ECO:0000259" key="1">
    <source>
        <dbReference type="PROSITE" id="PS51819"/>
    </source>
</evidence>
<dbReference type="PROSITE" id="PS51819">
    <property type="entry name" value="VOC"/>
    <property type="match status" value="1"/>
</dbReference>
<dbReference type="EMBL" id="CP097649">
    <property type="protein sequence ID" value="URI16111.1"/>
    <property type="molecule type" value="Genomic_DNA"/>
</dbReference>
<dbReference type="Pfam" id="PF18029">
    <property type="entry name" value="Glyoxalase_6"/>
    <property type="match status" value="1"/>
</dbReference>
<gene>
    <name evidence="2" type="ORF">M8231_03770</name>
</gene>
<dbReference type="InterPro" id="IPR029068">
    <property type="entry name" value="Glyas_Bleomycin-R_OHBP_Dase"/>
</dbReference>
<keyword evidence="3" id="KW-1185">Reference proteome</keyword>
<accession>A0ABY4SQV9</accession>
<dbReference type="Gene3D" id="3.30.720.120">
    <property type="match status" value="1"/>
</dbReference>
<dbReference type="InterPro" id="IPR041581">
    <property type="entry name" value="Glyoxalase_6"/>
</dbReference>
<evidence type="ECO:0000313" key="3">
    <source>
        <dbReference type="Proteomes" id="UP001055429"/>
    </source>
</evidence>
<dbReference type="InterPro" id="IPR037523">
    <property type="entry name" value="VOC_core"/>
</dbReference>
<protein>
    <submittedName>
        <fullName evidence="2">Glyoxalase</fullName>
    </submittedName>
</protein>
<reference evidence="2" key="1">
    <citation type="submission" date="2022-05" db="EMBL/GenBank/DDBJ databases">
        <title>Brevundimonas albigilva TT17 genome sequence.</title>
        <authorList>
            <person name="Lee K."/>
            <person name="Son H."/>
        </authorList>
    </citation>
    <scope>NUCLEOTIDE SEQUENCE</scope>
    <source>
        <strain evidence="2">TT17</strain>
    </source>
</reference>
<sequence>MTEIEDIPLAVADPEAAARFYSGLLRRRPLAASADHAVFALSPGRTLSLWRGAAIPPAQVDFALAASTAVDELHIEWWDRGARIVLPPADEDGGRSFLARDPDGNRLRVYAAV</sequence>
<evidence type="ECO:0000313" key="2">
    <source>
        <dbReference type="EMBL" id="URI16111.1"/>
    </source>
</evidence>
<dbReference type="Proteomes" id="UP001055429">
    <property type="component" value="Chromosome"/>
</dbReference>